<proteinExistence type="predicted"/>
<name>C9Y7I3_CURXX</name>
<dbReference type="AlphaFoldDB" id="C9Y7I3"/>
<evidence type="ECO:0000313" key="2">
    <source>
        <dbReference type="EMBL" id="CBA27150.1"/>
    </source>
</evidence>
<gene>
    <name evidence="2" type="ORF">Csp_A00840</name>
</gene>
<evidence type="ECO:0000259" key="1">
    <source>
        <dbReference type="Pfam" id="PF00460"/>
    </source>
</evidence>
<dbReference type="Pfam" id="PF00460">
    <property type="entry name" value="Flg_bb_rod"/>
    <property type="match status" value="1"/>
</dbReference>
<feature type="domain" description="Flagellar basal body rod protein N-terminal" evidence="1">
    <location>
        <begin position="7"/>
        <end position="35"/>
    </location>
</feature>
<dbReference type="EMBL" id="FN543104">
    <property type="protein sequence ID" value="CBA27150.1"/>
    <property type="molecule type" value="Genomic_DNA"/>
</dbReference>
<accession>C9Y7I3</accession>
<reference evidence="2" key="1">
    <citation type="journal article" date="2010" name="Nature">
        <title>The dynamic genome of Hydra.</title>
        <authorList>
            <person name="Chapman J.A."/>
            <person name="Kirkness E.F."/>
            <person name="Simakov O."/>
            <person name="Hampson S.E."/>
            <person name="Mitros T."/>
            <person name="Weinmaier T."/>
            <person name="Rattei T."/>
            <person name="Balasubramanian P.G."/>
            <person name="Borman J."/>
            <person name="Busam D."/>
            <person name="Disbennett K."/>
            <person name="Pfannkoch C."/>
            <person name="Sumin N."/>
            <person name="Sutton G."/>
            <person name="Viswanathan L."/>
            <person name="Walenz B."/>
            <person name="Goodstein D.M."/>
            <person name="Hellsten U."/>
            <person name="Kawashima T."/>
            <person name="Prochnik S.E."/>
            <person name="Putnam N.H."/>
            <person name="Shu S."/>
            <person name="Blumberg B."/>
            <person name="Dana C.E."/>
            <person name="Gee L."/>
            <person name="Kibler D.F."/>
            <person name="Law L."/>
            <person name="Lindgens D."/>
            <person name="Martinez D.E."/>
            <person name="Peng J."/>
            <person name="Wigge P.A."/>
            <person name="Bertulat B."/>
            <person name="Guder C."/>
            <person name="Nakamura Y."/>
            <person name="Ozbek S."/>
            <person name="Watanabe H."/>
            <person name="Khalturin K."/>
            <person name="Hemmrich G."/>
            <person name="Franke A."/>
            <person name="Augustin R."/>
            <person name="Fraune S."/>
            <person name="Hayakawa E."/>
            <person name="Hayakawa S."/>
            <person name="Hirose M."/>
            <person name="Hwang J."/>
            <person name="Ikeo K."/>
            <person name="Nishimiya-Fujisawa C."/>
            <person name="Ogura A."/>
            <person name="Takahashi T."/>
            <person name="Steinmetz P.R."/>
            <person name="Zhang X."/>
            <person name="Aufschnaiter R."/>
            <person name="Eder M.K."/>
            <person name="Gorny A.K."/>
            <person name="Salvenmoser W."/>
            <person name="Heimberg A.M."/>
            <person name="Wheeler B.M."/>
            <person name="Peterson K.J."/>
            <person name="Boettger A."/>
            <person name="Tischler P."/>
            <person name="Wolf A."/>
            <person name="Gojobori T."/>
            <person name="Remington K.A."/>
            <person name="Strausberg R.L."/>
            <person name="Venter J."/>
            <person name="Technau U."/>
            <person name="Hobmayer B."/>
            <person name="Bosch T.C."/>
            <person name="Holstein T.W."/>
            <person name="Fujisawa T."/>
            <person name="Bode H.R."/>
            <person name="David C.N."/>
            <person name="Rokhsar D.S."/>
            <person name="Steele R.E."/>
        </authorList>
    </citation>
    <scope>NUCLEOTIDE SEQUENCE</scope>
</reference>
<sequence>MNSISSIALSGLNAAQTSLNASAHNVANLATEGFKRQETVQTAQSGGGVTTSVREASTAGNALEQDVVTQLQAKNSFIANLAVFKTQDKMAGALLDTRV</sequence>
<protein>
    <recommendedName>
        <fullName evidence="1">Flagellar basal body rod protein N-terminal domain-containing protein</fullName>
    </recommendedName>
</protein>
<organism evidence="2">
    <name type="scientific">Curvibacter symbiont subsp. Hydra magnipapillata</name>
    <dbReference type="NCBI Taxonomy" id="667019"/>
    <lineage>
        <taxon>Bacteria</taxon>
        <taxon>Pseudomonadati</taxon>
        <taxon>Pseudomonadota</taxon>
        <taxon>Betaproteobacteria</taxon>
        <taxon>Burkholderiales</taxon>
        <taxon>Comamonadaceae</taxon>
        <taxon>Curvibacter</taxon>
    </lineage>
</organism>
<dbReference type="InterPro" id="IPR001444">
    <property type="entry name" value="Flag_bb_rod_N"/>
</dbReference>